<name>A0ACB9IIT8_9ASTR</name>
<keyword evidence="2" id="KW-1185">Reference proteome</keyword>
<gene>
    <name evidence="1" type="ORF">L1987_23328</name>
</gene>
<accession>A0ACB9IIT8</accession>
<dbReference type="Proteomes" id="UP001056120">
    <property type="component" value="Linkage Group LG08"/>
</dbReference>
<evidence type="ECO:0000313" key="1">
    <source>
        <dbReference type="EMBL" id="KAI3807401.1"/>
    </source>
</evidence>
<organism evidence="1 2">
    <name type="scientific">Smallanthus sonchifolius</name>
    <dbReference type="NCBI Taxonomy" id="185202"/>
    <lineage>
        <taxon>Eukaryota</taxon>
        <taxon>Viridiplantae</taxon>
        <taxon>Streptophyta</taxon>
        <taxon>Embryophyta</taxon>
        <taxon>Tracheophyta</taxon>
        <taxon>Spermatophyta</taxon>
        <taxon>Magnoliopsida</taxon>
        <taxon>eudicotyledons</taxon>
        <taxon>Gunneridae</taxon>
        <taxon>Pentapetalae</taxon>
        <taxon>asterids</taxon>
        <taxon>campanulids</taxon>
        <taxon>Asterales</taxon>
        <taxon>Asteraceae</taxon>
        <taxon>Asteroideae</taxon>
        <taxon>Heliantheae alliance</taxon>
        <taxon>Millerieae</taxon>
        <taxon>Smallanthus</taxon>
    </lineage>
</organism>
<protein>
    <submittedName>
        <fullName evidence="1">Uncharacterized protein</fullName>
    </submittedName>
</protein>
<comment type="caution">
    <text evidence="1">The sequence shown here is derived from an EMBL/GenBank/DDBJ whole genome shotgun (WGS) entry which is preliminary data.</text>
</comment>
<proteinExistence type="predicted"/>
<dbReference type="EMBL" id="CM042025">
    <property type="protein sequence ID" value="KAI3807401.1"/>
    <property type="molecule type" value="Genomic_DNA"/>
</dbReference>
<reference evidence="1 2" key="2">
    <citation type="journal article" date="2022" name="Mol. Ecol. Resour.">
        <title>The genomes of chicory, endive, great burdock and yacon provide insights into Asteraceae paleo-polyploidization history and plant inulin production.</title>
        <authorList>
            <person name="Fan W."/>
            <person name="Wang S."/>
            <person name="Wang H."/>
            <person name="Wang A."/>
            <person name="Jiang F."/>
            <person name="Liu H."/>
            <person name="Zhao H."/>
            <person name="Xu D."/>
            <person name="Zhang Y."/>
        </authorList>
    </citation>
    <scope>NUCLEOTIDE SEQUENCE [LARGE SCALE GENOMIC DNA]</scope>
    <source>
        <strain evidence="2">cv. Yunnan</strain>
        <tissue evidence="1">Leaves</tissue>
    </source>
</reference>
<reference evidence="2" key="1">
    <citation type="journal article" date="2022" name="Mol. Ecol. Resour.">
        <title>The genomes of chicory, endive, great burdock and yacon provide insights into Asteraceae palaeo-polyploidization history and plant inulin production.</title>
        <authorList>
            <person name="Fan W."/>
            <person name="Wang S."/>
            <person name="Wang H."/>
            <person name="Wang A."/>
            <person name="Jiang F."/>
            <person name="Liu H."/>
            <person name="Zhao H."/>
            <person name="Xu D."/>
            <person name="Zhang Y."/>
        </authorList>
    </citation>
    <scope>NUCLEOTIDE SEQUENCE [LARGE SCALE GENOMIC DNA]</scope>
    <source>
        <strain evidence="2">cv. Yunnan</strain>
    </source>
</reference>
<evidence type="ECO:0000313" key="2">
    <source>
        <dbReference type="Proteomes" id="UP001056120"/>
    </source>
</evidence>
<sequence length="128" mass="14412">MTSRQGRGLGKGRCRPPIRRKQTEEHSHHDIEIHDNEDHVSHIEHEEHVSNAESGHEERLTLEPEVRKIIAEEVGLVLQATLPAALASALKESNKDNPRGNPNDGRRRNNESDSDSDVGPRYGCSYNH</sequence>